<reference evidence="1 2" key="1">
    <citation type="journal article" date="2007" name="PLoS ONE">
        <title>Analysis of the neurotoxin complex genes in Clostridium botulinum A1-A4 and B1 strains: BoNT/A3, /Ba4 and /B1 clusters are located within plasmids.</title>
        <authorList>
            <person name="Smith T.J."/>
            <person name="Hill K.K."/>
            <person name="Foley B.T."/>
            <person name="Detter J.C."/>
            <person name="Munk A.C."/>
            <person name="Bruce D.C."/>
            <person name="Doggett N.A."/>
            <person name="Smith L.A."/>
            <person name="Marks J.D."/>
            <person name="Xie G."/>
            <person name="Brettin T.S."/>
        </authorList>
    </citation>
    <scope>NUCLEOTIDE SEQUENCE [LARGE SCALE GENOMIC DNA]</scope>
    <source>
        <strain evidence="2">Okra / Type B1</strain>
    </source>
</reference>
<dbReference type="EMBL" id="CP000939">
    <property type="protein sequence ID" value="ACA43931.1"/>
    <property type="molecule type" value="Genomic_DNA"/>
</dbReference>
<proteinExistence type="predicted"/>
<dbReference type="AlphaFoldDB" id="B1IJT1"/>
<name>B1IJT1_CLOBK</name>
<gene>
    <name evidence="1" type="ordered locus">CLD_3254</name>
</gene>
<accession>B1IJT1</accession>
<dbReference type="KEGG" id="cbb:CLD_3254"/>
<protein>
    <submittedName>
        <fullName evidence="1">Uncharacterized protein</fullName>
    </submittedName>
</protein>
<dbReference type="HOGENOM" id="CLU_3307193_0_0_9"/>
<sequence>MNLVKQVKFYLKGTILAVSNKDNTILDKLDETVVKIKGM</sequence>
<evidence type="ECO:0000313" key="2">
    <source>
        <dbReference type="Proteomes" id="UP000008541"/>
    </source>
</evidence>
<evidence type="ECO:0000313" key="1">
    <source>
        <dbReference type="EMBL" id="ACA43931.1"/>
    </source>
</evidence>
<dbReference type="Proteomes" id="UP000008541">
    <property type="component" value="Chromosome"/>
</dbReference>
<organism evidence="1 2">
    <name type="scientific">Clostridium botulinum (strain Okra / Type B1)</name>
    <dbReference type="NCBI Taxonomy" id="498213"/>
    <lineage>
        <taxon>Bacteria</taxon>
        <taxon>Bacillati</taxon>
        <taxon>Bacillota</taxon>
        <taxon>Clostridia</taxon>
        <taxon>Eubacteriales</taxon>
        <taxon>Clostridiaceae</taxon>
        <taxon>Clostridium</taxon>
    </lineage>
</organism>